<dbReference type="InterPro" id="IPR012347">
    <property type="entry name" value="Ferritin-like"/>
</dbReference>
<evidence type="ECO:0000313" key="2">
    <source>
        <dbReference type="Proteomes" id="UP000824263"/>
    </source>
</evidence>
<name>A0A9D1RAD4_9FIRM</name>
<reference evidence="1" key="2">
    <citation type="submission" date="2021-04" db="EMBL/GenBank/DDBJ databases">
        <authorList>
            <person name="Gilroy R."/>
        </authorList>
    </citation>
    <scope>NUCLEOTIDE SEQUENCE</scope>
    <source>
        <strain evidence="1">ChiSxjej1B13-11762</strain>
    </source>
</reference>
<organism evidence="1 2">
    <name type="scientific">Candidatus Dorea gallistercoris</name>
    <dbReference type="NCBI Taxonomy" id="2838542"/>
    <lineage>
        <taxon>Bacteria</taxon>
        <taxon>Bacillati</taxon>
        <taxon>Bacillota</taxon>
        <taxon>Clostridia</taxon>
        <taxon>Lachnospirales</taxon>
        <taxon>Lachnospiraceae</taxon>
        <taxon>Dorea</taxon>
    </lineage>
</organism>
<evidence type="ECO:0008006" key="3">
    <source>
        <dbReference type="Google" id="ProtNLM"/>
    </source>
</evidence>
<evidence type="ECO:0000313" key="1">
    <source>
        <dbReference type="EMBL" id="HIW84666.1"/>
    </source>
</evidence>
<proteinExistence type="predicted"/>
<comment type="caution">
    <text evidence="1">The sequence shown here is derived from an EMBL/GenBank/DDBJ whole genome shotgun (WGS) entry which is preliminary data.</text>
</comment>
<dbReference type="Proteomes" id="UP000824263">
    <property type="component" value="Unassembled WGS sequence"/>
</dbReference>
<gene>
    <name evidence="1" type="ORF">H9873_10145</name>
</gene>
<accession>A0A9D1RAD4</accession>
<dbReference type="EMBL" id="DXGF01000182">
    <property type="protein sequence ID" value="HIW84666.1"/>
    <property type="molecule type" value="Genomic_DNA"/>
</dbReference>
<protein>
    <recommendedName>
        <fullName evidence="3">DUF2383 domain-containing protein</fullName>
    </recommendedName>
</protein>
<dbReference type="AlphaFoldDB" id="A0A9D1RAD4"/>
<sequence>MEKQTLELLKECSSGCKMAIDSMDQIKEYVLDTKLSQVIEAAKKQHLQLEKEVDGLLREQGERGKEPEKMAQAFSWITTEMKLMIKDDNTQIAKILMDGCNMGIKSLSEQINKYPEASRESRAAAEKIVKCEEKLMGELKKFL</sequence>
<dbReference type="Gene3D" id="1.20.1260.10">
    <property type="match status" value="1"/>
</dbReference>
<reference evidence="1" key="1">
    <citation type="journal article" date="2021" name="PeerJ">
        <title>Extensive microbial diversity within the chicken gut microbiome revealed by metagenomics and culture.</title>
        <authorList>
            <person name="Gilroy R."/>
            <person name="Ravi A."/>
            <person name="Getino M."/>
            <person name="Pursley I."/>
            <person name="Horton D.L."/>
            <person name="Alikhan N.F."/>
            <person name="Baker D."/>
            <person name="Gharbi K."/>
            <person name="Hall N."/>
            <person name="Watson M."/>
            <person name="Adriaenssens E.M."/>
            <person name="Foster-Nyarko E."/>
            <person name="Jarju S."/>
            <person name="Secka A."/>
            <person name="Antonio M."/>
            <person name="Oren A."/>
            <person name="Chaudhuri R.R."/>
            <person name="La Ragione R."/>
            <person name="Hildebrand F."/>
            <person name="Pallen M.J."/>
        </authorList>
    </citation>
    <scope>NUCLEOTIDE SEQUENCE</scope>
    <source>
        <strain evidence="1">ChiSxjej1B13-11762</strain>
    </source>
</reference>